<evidence type="ECO:0000313" key="4">
    <source>
        <dbReference type="Proteomes" id="UP001517247"/>
    </source>
</evidence>
<evidence type="ECO:0000313" key="3">
    <source>
        <dbReference type="EMBL" id="MFN0255697.1"/>
    </source>
</evidence>
<evidence type="ECO:0000256" key="1">
    <source>
        <dbReference type="SAM" id="Phobius"/>
    </source>
</evidence>
<keyword evidence="1" id="KW-0812">Transmembrane</keyword>
<feature type="domain" description="DUF4349" evidence="2">
    <location>
        <begin position="48"/>
        <end position="239"/>
    </location>
</feature>
<feature type="transmembrane region" description="Helical" evidence="1">
    <location>
        <begin position="253"/>
        <end position="274"/>
    </location>
</feature>
<keyword evidence="1" id="KW-0472">Membrane</keyword>
<keyword evidence="4" id="KW-1185">Reference proteome</keyword>
<dbReference type="RefSeq" id="WP_138722827.1">
    <property type="nucleotide sequence ID" value="NZ_SSHJ02000006.1"/>
</dbReference>
<dbReference type="EMBL" id="SSHJ02000006">
    <property type="protein sequence ID" value="MFN0255697.1"/>
    <property type="molecule type" value="Genomic_DNA"/>
</dbReference>
<dbReference type="Proteomes" id="UP001517247">
    <property type="component" value="Unassembled WGS sequence"/>
</dbReference>
<proteinExistence type="predicted"/>
<comment type="caution">
    <text evidence="3">The sequence shown here is derived from an EMBL/GenBank/DDBJ whole genome shotgun (WGS) entry which is preliminary data.</text>
</comment>
<reference evidence="3 4" key="1">
    <citation type="submission" date="2024-12" db="EMBL/GenBank/DDBJ databases">
        <authorList>
            <person name="Hu S."/>
        </authorList>
    </citation>
    <scope>NUCLEOTIDE SEQUENCE [LARGE SCALE GENOMIC DNA]</scope>
    <source>
        <strain evidence="3 4">THG-T11</strain>
    </source>
</reference>
<sequence>MKRHFAVVALAATIFAGCSSENKGEATDYAATDTIAAEAVANGELVEKMTKTADMRFRVKDVQRTKEDLSATIRKQGGLVMEFDIKSSIQNSEKVKFSSDSLKEITSYRTDGYVVARIPSDKLDDLTNQIAGMAVFVDNQSLKMEDKSLDYLENKLKTENRIEAVEKISKVATKKSANVETSLIIKDDYVDKKIENLNIDKRVKYSTISLSFYQDNTIKTMIVANDNIYDYKPDFFRRLGLNLMDGWMYFKEFILFLSQLWLFFLAGLAAFFVIRYYTRKQSSKTFLPPPTNNS</sequence>
<gene>
    <name evidence="3" type="ORF">E6A44_008945</name>
</gene>
<organism evidence="3 4">
    <name type="scientific">Pedobacter ureilyticus</name>
    <dbReference type="NCBI Taxonomy" id="1393051"/>
    <lineage>
        <taxon>Bacteria</taxon>
        <taxon>Pseudomonadati</taxon>
        <taxon>Bacteroidota</taxon>
        <taxon>Sphingobacteriia</taxon>
        <taxon>Sphingobacteriales</taxon>
        <taxon>Sphingobacteriaceae</taxon>
        <taxon>Pedobacter</taxon>
    </lineage>
</organism>
<accession>A0ABW9J744</accession>
<keyword evidence="1" id="KW-1133">Transmembrane helix</keyword>
<dbReference type="PROSITE" id="PS51257">
    <property type="entry name" value="PROKAR_LIPOPROTEIN"/>
    <property type="match status" value="1"/>
</dbReference>
<name>A0ABW9J744_9SPHI</name>
<evidence type="ECO:0000259" key="2">
    <source>
        <dbReference type="Pfam" id="PF14257"/>
    </source>
</evidence>
<protein>
    <submittedName>
        <fullName evidence="3">DUF4349 domain-containing protein</fullName>
    </submittedName>
</protein>
<dbReference type="Pfam" id="PF14257">
    <property type="entry name" value="DUF4349"/>
    <property type="match status" value="1"/>
</dbReference>
<dbReference type="InterPro" id="IPR025645">
    <property type="entry name" value="DUF4349"/>
</dbReference>